<gene>
    <name evidence="9" type="ORF">CLODIP_2_CD00625</name>
</gene>
<reference evidence="9 10" key="1">
    <citation type="submission" date="2020-04" db="EMBL/GenBank/DDBJ databases">
        <authorList>
            <person name="Alioto T."/>
            <person name="Alioto T."/>
            <person name="Gomez Garrido J."/>
        </authorList>
    </citation>
    <scope>NUCLEOTIDE SEQUENCE [LARGE SCALE GENOMIC DNA]</scope>
</reference>
<evidence type="ECO:0000313" key="9">
    <source>
        <dbReference type="EMBL" id="CAB3378902.1"/>
    </source>
</evidence>
<evidence type="ECO:0000256" key="1">
    <source>
        <dbReference type="ARBA" id="ARBA00004173"/>
    </source>
</evidence>
<dbReference type="Pfam" id="PF00444">
    <property type="entry name" value="Ribosomal_L36"/>
    <property type="match status" value="1"/>
</dbReference>
<keyword evidence="10" id="KW-1185">Reference proteome</keyword>
<dbReference type="GO" id="GO:0006412">
    <property type="term" value="P:translation"/>
    <property type="evidence" value="ECO:0007669"/>
    <property type="project" value="InterPro"/>
</dbReference>
<keyword evidence="3" id="KW-0809">Transit peptide</keyword>
<dbReference type="GO" id="GO:0005762">
    <property type="term" value="C:mitochondrial large ribosomal subunit"/>
    <property type="evidence" value="ECO:0007669"/>
    <property type="project" value="TreeGrafter"/>
</dbReference>
<accession>A0A8S1DGB4</accession>
<dbReference type="Proteomes" id="UP000494165">
    <property type="component" value="Unassembled WGS sequence"/>
</dbReference>
<dbReference type="OrthoDB" id="10265903at2759"/>
<dbReference type="InterPro" id="IPR000473">
    <property type="entry name" value="Ribosomal_bL36"/>
</dbReference>
<evidence type="ECO:0000256" key="6">
    <source>
        <dbReference type="ARBA" id="ARBA00023274"/>
    </source>
</evidence>
<evidence type="ECO:0000256" key="2">
    <source>
        <dbReference type="ARBA" id="ARBA00007645"/>
    </source>
</evidence>
<comment type="similarity">
    <text evidence="2">Belongs to the bacterial ribosomal protein bL36 family.</text>
</comment>
<keyword evidence="6" id="KW-0687">Ribonucleoprotein</keyword>
<proteinExistence type="inferred from homology"/>
<organism evidence="9 10">
    <name type="scientific">Cloeon dipterum</name>
    <dbReference type="NCBI Taxonomy" id="197152"/>
    <lineage>
        <taxon>Eukaryota</taxon>
        <taxon>Metazoa</taxon>
        <taxon>Ecdysozoa</taxon>
        <taxon>Arthropoda</taxon>
        <taxon>Hexapoda</taxon>
        <taxon>Insecta</taxon>
        <taxon>Pterygota</taxon>
        <taxon>Palaeoptera</taxon>
        <taxon>Ephemeroptera</taxon>
        <taxon>Pisciforma</taxon>
        <taxon>Baetidae</taxon>
        <taxon>Cloeon</taxon>
    </lineage>
</organism>
<evidence type="ECO:0000256" key="8">
    <source>
        <dbReference type="ARBA" id="ARBA00035411"/>
    </source>
</evidence>
<evidence type="ECO:0000256" key="4">
    <source>
        <dbReference type="ARBA" id="ARBA00022980"/>
    </source>
</evidence>
<protein>
    <recommendedName>
        <fullName evidence="7">Large ribosomal subunit protein bL36m</fullName>
    </recommendedName>
    <alternativeName>
        <fullName evidence="8">39S ribosomal protein L36, mitochondrial</fullName>
    </alternativeName>
</protein>
<dbReference type="GO" id="GO:0003735">
    <property type="term" value="F:structural constituent of ribosome"/>
    <property type="evidence" value="ECO:0007669"/>
    <property type="project" value="InterPro"/>
</dbReference>
<dbReference type="PANTHER" id="PTHR46909:SF1">
    <property type="entry name" value="LARGE RIBOSOMAL SUBUNIT PROTEIN BL36M"/>
    <property type="match status" value="1"/>
</dbReference>
<keyword evidence="4" id="KW-0689">Ribosomal protein</keyword>
<dbReference type="InterPro" id="IPR052143">
    <property type="entry name" value="Mitoribosomal_bL36m"/>
</dbReference>
<dbReference type="EMBL" id="CADEPI010000174">
    <property type="protein sequence ID" value="CAB3378902.1"/>
    <property type="molecule type" value="Genomic_DNA"/>
</dbReference>
<sequence>MNLARIFTSSVMPRVASVLASSGQFAQSRCAHLLAQARQPTPSLLQLPAGSNLLAVPSCGLKQKGVLKRRCKDCYFVYRDGRKYVMCKSKPRHKAAAFAPREKFTWVLSPGPMQCKQRPW</sequence>
<evidence type="ECO:0000256" key="7">
    <source>
        <dbReference type="ARBA" id="ARBA00035239"/>
    </source>
</evidence>
<comment type="subcellular location">
    <subcellularLocation>
        <location evidence="1">Mitochondrion</location>
    </subcellularLocation>
</comment>
<keyword evidence="5" id="KW-0496">Mitochondrion</keyword>
<dbReference type="AlphaFoldDB" id="A0A8S1DGB4"/>
<dbReference type="InterPro" id="IPR035977">
    <property type="entry name" value="Ribosomal_bL36_sp"/>
</dbReference>
<dbReference type="PANTHER" id="PTHR46909">
    <property type="entry name" value="39S RIBOSOMAL PROTEIN L36, MITOCHONDRIAL"/>
    <property type="match status" value="1"/>
</dbReference>
<evidence type="ECO:0000256" key="3">
    <source>
        <dbReference type="ARBA" id="ARBA00022946"/>
    </source>
</evidence>
<dbReference type="SUPFAM" id="SSF57840">
    <property type="entry name" value="Ribosomal protein L36"/>
    <property type="match status" value="1"/>
</dbReference>
<comment type="caution">
    <text evidence="9">The sequence shown here is derived from an EMBL/GenBank/DDBJ whole genome shotgun (WGS) entry which is preliminary data.</text>
</comment>
<evidence type="ECO:0000256" key="5">
    <source>
        <dbReference type="ARBA" id="ARBA00023128"/>
    </source>
</evidence>
<name>A0A8S1DGB4_9INSE</name>
<evidence type="ECO:0000313" key="10">
    <source>
        <dbReference type="Proteomes" id="UP000494165"/>
    </source>
</evidence>